<accession>A0ACC0CPJ7</accession>
<reference evidence="1 2" key="1">
    <citation type="journal article" date="2022" name="New Phytol.">
        <title>Ecological generalism drives hyperdiversity of secondary metabolite gene clusters in xylarialean endophytes.</title>
        <authorList>
            <person name="Franco M.E.E."/>
            <person name="Wisecaver J.H."/>
            <person name="Arnold A.E."/>
            <person name="Ju Y.M."/>
            <person name="Slot J.C."/>
            <person name="Ahrendt S."/>
            <person name="Moore L.P."/>
            <person name="Eastman K.E."/>
            <person name="Scott K."/>
            <person name="Konkel Z."/>
            <person name="Mondo S.J."/>
            <person name="Kuo A."/>
            <person name="Hayes R.D."/>
            <person name="Haridas S."/>
            <person name="Andreopoulos B."/>
            <person name="Riley R."/>
            <person name="LaButti K."/>
            <person name="Pangilinan J."/>
            <person name="Lipzen A."/>
            <person name="Amirebrahimi M."/>
            <person name="Yan J."/>
            <person name="Adam C."/>
            <person name="Keymanesh K."/>
            <person name="Ng V."/>
            <person name="Louie K."/>
            <person name="Northen T."/>
            <person name="Drula E."/>
            <person name="Henrissat B."/>
            <person name="Hsieh H.M."/>
            <person name="Youens-Clark K."/>
            <person name="Lutzoni F."/>
            <person name="Miadlikowska J."/>
            <person name="Eastwood D.C."/>
            <person name="Hamelin R.C."/>
            <person name="Grigoriev I.V."/>
            <person name="U'Ren J.M."/>
        </authorList>
    </citation>
    <scope>NUCLEOTIDE SEQUENCE [LARGE SCALE GENOMIC DNA]</scope>
    <source>
        <strain evidence="1 2">ER1909</strain>
    </source>
</reference>
<sequence length="348" mass="37621">MNMPKHTRSSSSSHNRYSNNPHSMPVSLTPSAPVPIYSTRPALTMNTGAYYPTVAPSAPAQAHHQMQAQPYDPYPAEVVTQAPMPNRPSSGAWTVQDDQNLLAARQQGLNWAQIQSSYFPNKSPNACRKRHERLMERKGADDWDNRKLERLAKEYMSMRKEIWQPLAARTGEKWIVVEAKCMNNGLKNLQSAARSAARRERLESGHPMHGYDDDSGISGIGLTPVDDLDASYSSPETTASSSSHGSSHHHHQHQQQHHNGGGYGNGGIHPMALTGNPYGANYTASAGGLSSSYGSSVSSAAHYGAMHGSHSQGGSPYMGDGQRLPSVDMGIDAIINRPGHHGGHATGM</sequence>
<dbReference type="EMBL" id="MU394374">
    <property type="protein sequence ID" value="KAI6082285.1"/>
    <property type="molecule type" value="Genomic_DNA"/>
</dbReference>
<protein>
    <submittedName>
        <fullName evidence="1">Uncharacterized protein</fullName>
    </submittedName>
</protein>
<dbReference type="Proteomes" id="UP001497680">
    <property type="component" value="Unassembled WGS sequence"/>
</dbReference>
<keyword evidence="2" id="KW-1185">Reference proteome</keyword>
<comment type="caution">
    <text evidence="1">The sequence shown here is derived from an EMBL/GenBank/DDBJ whole genome shotgun (WGS) entry which is preliminary data.</text>
</comment>
<organism evidence="1 2">
    <name type="scientific">Hypoxylon rubiginosum</name>
    <dbReference type="NCBI Taxonomy" id="110542"/>
    <lineage>
        <taxon>Eukaryota</taxon>
        <taxon>Fungi</taxon>
        <taxon>Dikarya</taxon>
        <taxon>Ascomycota</taxon>
        <taxon>Pezizomycotina</taxon>
        <taxon>Sordariomycetes</taxon>
        <taxon>Xylariomycetidae</taxon>
        <taxon>Xylariales</taxon>
        <taxon>Hypoxylaceae</taxon>
        <taxon>Hypoxylon</taxon>
    </lineage>
</organism>
<evidence type="ECO:0000313" key="2">
    <source>
        <dbReference type="Proteomes" id="UP001497680"/>
    </source>
</evidence>
<name>A0ACC0CPJ7_9PEZI</name>
<evidence type="ECO:0000313" key="1">
    <source>
        <dbReference type="EMBL" id="KAI6082285.1"/>
    </source>
</evidence>
<proteinExistence type="predicted"/>
<gene>
    <name evidence="1" type="ORF">F4821DRAFT_217974</name>
</gene>